<keyword evidence="5 11" id="KW-0040">ANK repeat</keyword>
<evidence type="ECO:0000256" key="11">
    <source>
        <dbReference type="PROSITE-ProRule" id="PRU00023"/>
    </source>
</evidence>
<feature type="compositionally biased region" description="Low complexity" evidence="12">
    <location>
        <begin position="395"/>
        <end position="415"/>
    </location>
</feature>
<evidence type="ECO:0000256" key="8">
    <source>
        <dbReference type="ARBA" id="ARBA00065548"/>
    </source>
</evidence>
<feature type="region of interest" description="Disordered" evidence="12">
    <location>
        <begin position="1"/>
        <end position="51"/>
    </location>
</feature>
<dbReference type="GeneTree" id="ENSGT00940000157067"/>
<accession>A0A8C0CKF4</accession>
<comment type="subcellular location">
    <subcellularLocation>
        <location evidence="1">Cytoplasm</location>
        <location evidence="1">Cytoskeleton</location>
        <location evidence="1">Stress fiber</location>
    </subcellularLocation>
</comment>
<feature type="compositionally biased region" description="Polar residues" evidence="12">
    <location>
        <begin position="488"/>
        <end position="500"/>
    </location>
</feature>
<evidence type="ECO:0000256" key="10">
    <source>
        <dbReference type="ARBA" id="ARBA00083252"/>
    </source>
</evidence>
<evidence type="ECO:0000256" key="9">
    <source>
        <dbReference type="ARBA" id="ARBA00072757"/>
    </source>
</evidence>
<dbReference type="SMART" id="SM00248">
    <property type="entry name" value="ANK"/>
    <property type="match status" value="5"/>
</dbReference>
<dbReference type="PANTHER" id="PTHR24179:SF18">
    <property type="entry name" value="PROTEIN PHOSPHATASE 1 REGULATORY SUBUNIT 12B"/>
    <property type="match status" value="1"/>
</dbReference>
<dbReference type="InterPro" id="IPR002110">
    <property type="entry name" value="Ankyrin_rpt"/>
</dbReference>
<dbReference type="GO" id="GO:0004857">
    <property type="term" value="F:enzyme inhibitor activity"/>
    <property type="evidence" value="ECO:0007669"/>
    <property type="project" value="TreeGrafter"/>
</dbReference>
<dbReference type="FunFam" id="1.25.40.20:FF:000004">
    <property type="entry name" value="Phosphatase 1 regulatory subunit 12A"/>
    <property type="match status" value="1"/>
</dbReference>
<reference evidence="13" key="1">
    <citation type="submission" date="2023-09" db="UniProtKB">
        <authorList>
            <consortium name="Ensembl"/>
        </authorList>
    </citation>
    <scope>IDENTIFICATION</scope>
</reference>
<evidence type="ECO:0000256" key="3">
    <source>
        <dbReference type="ARBA" id="ARBA00022553"/>
    </source>
</evidence>
<dbReference type="PANTHER" id="PTHR24179">
    <property type="entry name" value="PROTEIN PHOSPHATASE 1 REGULATORY SUBUNIT 12"/>
    <property type="match status" value="1"/>
</dbReference>
<dbReference type="InterPro" id="IPR051226">
    <property type="entry name" value="PP1_Regulatory_Subunit"/>
</dbReference>
<dbReference type="GO" id="GO:0031672">
    <property type="term" value="C:A band"/>
    <property type="evidence" value="ECO:0007669"/>
    <property type="project" value="TreeGrafter"/>
</dbReference>
<evidence type="ECO:0000313" key="13">
    <source>
        <dbReference type="Ensembl" id="ENSBMSP00010006286.1"/>
    </source>
</evidence>
<keyword evidence="6" id="KW-0206">Cytoskeleton</keyword>
<evidence type="ECO:0000256" key="4">
    <source>
        <dbReference type="ARBA" id="ARBA00022737"/>
    </source>
</evidence>
<feature type="region of interest" description="Disordered" evidence="12">
    <location>
        <begin position="333"/>
        <end position="500"/>
    </location>
</feature>
<dbReference type="Ensembl" id="ENSBMST00010007029.1">
    <property type="protein sequence ID" value="ENSBMSP00010006286.1"/>
    <property type="gene ID" value="ENSBMSG00010004681.1"/>
</dbReference>
<sequence length="500" mass="54786">MAEMEHLGGKRAESARARRAEQLRRWRGSLTEQEPADRPGVGLPPQAQRGGPRVRFEDGAVFLAACSSADTDEVRRLLARGADVDTANVDGLTALHQACIDENLDMVKFLVENGASVNQQDNEGWTPLHAAASCGYLNIAYFINHGASVGVVNSEGEVPSDLAEEPAMKDLLLQQVKKQGVDLEQSRKAEEQQMLQDARQWLNSGKIQDVRQARSGATALHVAAAKGYSEVLRLLTQAGYELNVRDRDGWTPLHAAAHWGVKEACSILAEALCDMDVRSKLGQTPFDVADEGLVEHLEMLQKKQSVLRSEKETQNKLIESDLNSKLHGRLFKNKEKMLYEEETPKPQETEDENKESSSSSSDEDEGADEASESETEKEADKKLGAIVNHSDSESKSSAAEPTPAPAQSTSSTSSARRFSGLFNKPEEPRDESPSSWRLGLRKTGSQNVLSEAARSREALRDRGASIHRSASSPRISAVLDNREKVQSFRDSSTSGTKENI</sequence>
<evidence type="ECO:0000256" key="6">
    <source>
        <dbReference type="ARBA" id="ARBA00023212"/>
    </source>
</evidence>
<dbReference type="Pfam" id="PF12796">
    <property type="entry name" value="Ank_2"/>
    <property type="match status" value="2"/>
</dbReference>
<comment type="function">
    <text evidence="7">Regulates myosin phosphatase activity. Augments Ca(2+) sensitivity of the contractile apparatus.</text>
</comment>
<feature type="compositionally biased region" description="Basic and acidic residues" evidence="12">
    <location>
        <begin position="374"/>
        <end position="383"/>
    </location>
</feature>
<feature type="compositionally biased region" description="Basic and acidic residues" evidence="12">
    <location>
        <begin position="453"/>
        <end position="464"/>
    </location>
</feature>
<dbReference type="SUPFAM" id="SSF48403">
    <property type="entry name" value="Ankyrin repeat"/>
    <property type="match status" value="1"/>
</dbReference>
<dbReference type="GO" id="GO:0019208">
    <property type="term" value="F:phosphatase regulator activity"/>
    <property type="evidence" value="ECO:0007669"/>
    <property type="project" value="TreeGrafter"/>
</dbReference>
<keyword evidence="4" id="KW-0677">Repeat</keyword>
<evidence type="ECO:0000256" key="1">
    <source>
        <dbReference type="ARBA" id="ARBA00004529"/>
    </source>
</evidence>
<protein>
    <recommendedName>
        <fullName evidence="9">Protein phosphatase 1 regulatory subunit 12B</fullName>
    </recommendedName>
    <alternativeName>
        <fullName evidence="10">Myosin phosphatase-targeting subunit 2</fullName>
    </alternativeName>
</protein>
<proteinExistence type="predicted"/>
<keyword evidence="2" id="KW-0963">Cytoplasm</keyword>
<feature type="repeat" description="ANK" evidence="11">
    <location>
        <begin position="90"/>
        <end position="122"/>
    </location>
</feature>
<name>A0A8C0CKF4_BALMU</name>
<gene>
    <name evidence="13" type="primary">PPP1R12B</name>
</gene>
<evidence type="ECO:0000256" key="2">
    <source>
        <dbReference type="ARBA" id="ARBA00022490"/>
    </source>
</evidence>
<dbReference type="PROSITE" id="PS50297">
    <property type="entry name" value="ANK_REP_REGION"/>
    <property type="match status" value="2"/>
</dbReference>
<evidence type="ECO:0000256" key="5">
    <source>
        <dbReference type="ARBA" id="ARBA00023043"/>
    </source>
</evidence>
<dbReference type="FunFam" id="1.25.40.20:FF:000007">
    <property type="entry name" value="Phosphatase 1 regulatory subunit 12A"/>
    <property type="match status" value="1"/>
</dbReference>
<comment type="subunit">
    <text evidence="8">PP1 comprises a catalytic subunit, PPP1CA, PPP1CB or PPP1CC, and one or several targeting or regulatory subunits. PPP1R12B mediates binding to myosin. Isoform 3 and isoform 4 bind PPP1R12A, but not isoform 1 of PPP1R12B itself. Binds IL16.</text>
</comment>
<feature type="repeat" description="ANK" evidence="11">
    <location>
        <begin position="215"/>
        <end position="247"/>
    </location>
</feature>
<keyword evidence="3" id="KW-0597">Phosphoprotein</keyword>
<evidence type="ECO:0000256" key="7">
    <source>
        <dbReference type="ARBA" id="ARBA00059024"/>
    </source>
</evidence>
<organism evidence="13">
    <name type="scientific">Balaenoptera musculus</name>
    <name type="common">Blue whale</name>
    <dbReference type="NCBI Taxonomy" id="9771"/>
    <lineage>
        <taxon>Eukaryota</taxon>
        <taxon>Metazoa</taxon>
        <taxon>Chordata</taxon>
        <taxon>Craniata</taxon>
        <taxon>Vertebrata</taxon>
        <taxon>Euteleostomi</taxon>
        <taxon>Mammalia</taxon>
        <taxon>Eutheria</taxon>
        <taxon>Laurasiatheria</taxon>
        <taxon>Artiodactyla</taxon>
        <taxon>Whippomorpha</taxon>
        <taxon>Cetacea</taxon>
        <taxon>Mysticeti</taxon>
        <taxon>Balaenopteridae</taxon>
        <taxon>Balaenoptera</taxon>
    </lineage>
</organism>
<dbReference type="GO" id="GO:0030018">
    <property type="term" value="C:Z disc"/>
    <property type="evidence" value="ECO:0007669"/>
    <property type="project" value="TreeGrafter"/>
</dbReference>
<feature type="compositionally biased region" description="Basic and acidic residues" evidence="12">
    <location>
        <begin position="1"/>
        <end position="24"/>
    </location>
</feature>
<feature type="compositionally biased region" description="Acidic residues" evidence="12">
    <location>
        <begin position="361"/>
        <end position="373"/>
    </location>
</feature>
<feature type="repeat" description="ANK" evidence="11">
    <location>
        <begin position="248"/>
        <end position="280"/>
    </location>
</feature>
<evidence type="ECO:0000256" key="12">
    <source>
        <dbReference type="SAM" id="MobiDB-lite"/>
    </source>
</evidence>
<dbReference type="GO" id="GO:0001725">
    <property type="term" value="C:stress fiber"/>
    <property type="evidence" value="ECO:0007669"/>
    <property type="project" value="UniProtKB-SubCell"/>
</dbReference>
<dbReference type="PROSITE" id="PS50088">
    <property type="entry name" value="ANK_REPEAT"/>
    <property type="match status" value="3"/>
</dbReference>
<feature type="compositionally biased region" description="Basic and acidic residues" evidence="12">
    <location>
        <begin position="333"/>
        <end position="348"/>
    </location>
</feature>
<dbReference type="Gene3D" id="1.25.40.20">
    <property type="entry name" value="Ankyrin repeat-containing domain"/>
    <property type="match status" value="2"/>
</dbReference>
<dbReference type="AlphaFoldDB" id="A0A8C0CKF4"/>
<dbReference type="InterPro" id="IPR036770">
    <property type="entry name" value="Ankyrin_rpt-contain_sf"/>
</dbReference>